<keyword evidence="3" id="KW-0560">Oxidoreductase</keyword>
<dbReference type="GO" id="GO:0016491">
    <property type="term" value="F:oxidoreductase activity"/>
    <property type="evidence" value="ECO:0007669"/>
    <property type="project" value="UniProtKB-KW"/>
</dbReference>
<proteinExistence type="inferred from homology"/>
<dbReference type="AlphaFoldDB" id="A0A146KWV8"/>
<dbReference type="InterPro" id="IPR002347">
    <property type="entry name" value="SDR_fam"/>
</dbReference>
<dbReference type="Pfam" id="PF00106">
    <property type="entry name" value="adh_short"/>
    <property type="match status" value="1"/>
</dbReference>
<comment type="similarity">
    <text evidence="1 4">Belongs to the short-chain dehydrogenases/reductases (SDR) family.</text>
</comment>
<reference evidence="5" key="1">
    <citation type="journal article" date="2016" name="Gigascience">
        <title>De novo construction of an expanded transcriptome assembly for the western tarnished plant bug, Lygus hesperus.</title>
        <authorList>
            <person name="Tassone E.E."/>
            <person name="Geib S.M."/>
            <person name="Hall B."/>
            <person name="Fabrick J.A."/>
            <person name="Brent C.S."/>
            <person name="Hull J.J."/>
        </authorList>
    </citation>
    <scope>NUCLEOTIDE SEQUENCE</scope>
</reference>
<dbReference type="PANTHER" id="PTHR43899:SF13">
    <property type="entry name" value="RH59310P"/>
    <property type="match status" value="1"/>
</dbReference>
<keyword evidence="2" id="KW-0521">NADP</keyword>
<gene>
    <name evidence="5" type="primary">hsd17b12_2</name>
    <name evidence="5" type="ORF">g.24053</name>
</gene>
<accession>A0A146KWV8</accession>
<dbReference type="Gene3D" id="3.40.50.720">
    <property type="entry name" value="NAD(P)-binding Rossmann-like Domain"/>
    <property type="match status" value="1"/>
</dbReference>
<evidence type="ECO:0000256" key="4">
    <source>
        <dbReference type="RuleBase" id="RU000363"/>
    </source>
</evidence>
<name>A0A146KWV8_LYGHE</name>
<evidence type="ECO:0000256" key="3">
    <source>
        <dbReference type="ARBA" id="ARBA00023002"/>
    </source>
</evidence>
<dbReference type="PIRSF" id="PIRSF000126">
    <property type="entry name" value="11-beta-HSD1"/>
    <property type="match status" value="1"/>
</dbReference>
<dbReference type="PRINTS" id="PR00081">
    <property type="entry name" value="GDHRDH"/>
</dbReference>
<dbReference type="FunFam" id="3.40.50.720:FF:000137">
    <property type="entry name" value="Hydroxysteroid (17-beta) dehydrogenase 3"/>
    <property type="match status" value="1"/>
</dbReference>
<dbReference type="PRINTS" id="PR00080">
    <property type="entry name" value="SDRFAMILY"/>
</dbReference>
<feature type="non-terminal residue" evidence="5">
    <location>
        <position position="1"/>
    </location>
</feature>
<dbReference type="CDD" id="cd05356">
    <property type="entry name" value="17beta-HSD1_like_SDR_c"/>
    <property type="match status" value="1"/>
</dbReference>
<dbReference type="GO" id="GO:0005783">
    <property type="term" value="C:endoplasmic reticulum"/>
    <property type="evidence" value="ECO:0007669"/>
    <property type="project" value="TreeGrafter"/>
</dbReference>
<dbReference type="EMBL" id="GDHC01017668">
    <property type="protein sequence ID" value="JAQ00961.1"/>
    <property type="molecule type" value="Transcribed_RNA"/>
</dbReference>
<dbReference type="PANTHER" id="PTHR43899">
    <property type="entry name" value="RH59310P"/>
    <property type="match status" value="1"/>
</dbReference>
<sequence>LLFLSSAGRYRPPHRRQSDTIVQLGFLRFPSTPSLDVLIDVDSNMFTFLEKIGVVCIVFVGVKILRSIVLIVYHFAAPLLRLNTDLKSCGSWAVVTGGTDGLGKAFAQQLAAKGLNVVLVSRTKDKLDTVARELEETYGVQTKVVEADFTQGQMVFGHIEKELFGLEIGVLVNNIGISYPHPQYFLDLDKKEKIYHDIIQCNIESMLGMCQIAMPGMAERRRGVVINISSTAADIPSPLLSVYGASKIFVSKFSKDLASEYRKAGITVQCLVPGYVATKMSKIKKPTWMAPSPTDYVRKALSTVGVETHTTGYYPHTLLLRCIELMEALSPAFAEWMIIRTMENIRSRALKKVPPTITS</sequence>
<dbReference type="InterPro" id="IPR036291">
    <property type="entry name" value="NAD(P)-bd_dom_sf"/>
</dbReference>
<dbReference type="InterPro" id="IPR051019">
    <property type="entry name" value="VLCFA-Steroid_DH"/>
</dbReference>
<evidence type="ECO:0000313" key="5">
    <source>
        <dbReference type="EMBL" id="JAQ00961.1"/>
    </source>
</evidence>
<evidence type="ECO:0000256" key="2">
    <source>
        <dbReference type="ARBA" id="ARBA00022857"/>
    </source>
</evidence>
<evidence type="ECO:0000256" key="1">
    <source>
        <dbReference type="ARBA" id="ARBA00006484"/>
    </source>
</evidence>
<dbReference type="SUPFAM" id="SSF51735">
    <property type="entry name" value="NAD(P)-binding Rossmann-fold domains"/>
    <property type="match status" value="1"/>
</dbReference>
<protein>
    <submittedName>
        <fullName evidence="5">Estradiol 17-beta-dehydrogenase 12</fullName>
    </submittedName>
</protein>
<organism evidence="5">
    <name type="scientific">Lygus hesperus</name>
    <name type="common">Western plant bug</name>
    <dbReference type="NCBI Taxonomy" id="30085"/>
    <lineage>
        <taxon>Eukaryota</taxon>
        <taxon>Metazoa</taxon>
        <taxon>Ecdysozoa</taxon>
        <taxon>Arthropoda</taxon>
        <taxon>Hexapoda</taxon>
        <taxon>Insecta</taxon>
        <taxon>Pterygota</taxon>
        <taxon>Neoptera</taxon>
        <taxon>Paraneoptera</taxon>
        <taxon>Hemiptera</taxon>
        <taxon>Heteroptera</taxon>
        <taxon>Panheteroptera</taxon>
        <taxon>Cimicomorpha</taxon>
        <taxon>Miridae</taxon>
        <taxon>Mirini</taxon>
        <taxon>Lygus</taxon>
    </lineage>
</organism>